<feature type="transmembrane region" description="Helical" evidence="6">
    <location>
        <begin position="93"/>
        <end position="116"/>
    </location>
</feature>
<evidence type="ECO:0000256" key="5">
    <source>
        <dbReference type="ARBA" id="ARBA00023136"/>
    </source>
</evidence>
<evidence type="ECO:0000256" key="2">
    <source>
        <dbReference type="ARBA" id="ARBA00005268"/>
    </source>
</evidence>
<evidence type="ECO:0000313" key="7">
    <source>
        <dbReference type="EMBL" id="PSJ46735.1"/>
    </source>
</evidence>
<feature type="transmembrane region" description="Helical" evidence="6">
    <location>
        <begin position="188"/>
        <end position="213"/>
    </location>
</feature>
<comment type="subcellular location">
    <subcellularLocation>
        <location evidence="1">Membrane</location>
        <topology evidence="1">Multi-pass membrane protein</topology>
    </subcellularLocation>
</comment>
<sequence>MGVIELNWWQLGLAAVMVLALAGCTAAGRLGVGRSLLVAALRTVLQLALIGLVLEALFATTALHWVVLMATAMLLIAGREVMARQQRRLGGGWTFGIGTLAMFLSSFAVTVLSLTLIIGPEPWYTPQYAIPLLGMMLGNTMTGVAIGLDRLSDGVWRQRAQIEGRLMLGQRWQEAVGDLRRDAMRGGLIPTINGMAAAGVVSLPGMMTGQILAGSSPAVAVKYQILVMFAITTATGFGTLLAVALASRRLFDERERLRLDRLVPPGGNR</sequence>
<organism evidence="7 8">
    <name type="scientific">Zobellella endophytica</name>
    <dbReference type="NCBI Taxonomy" id="2116700"/>
    <lineage>
        <taxon>Bacteria</taxon>
        <taxon>Pseudomonadati</taxon>
        <taxon>Pseudomonadota</taxon>
        <taxon>Gammaproteobacteria</taxon>
        <taxon>Aeromonadales</taxon>
        <taxon>Aeromonadaceae</taxon>
        <taxon>Zobellella</taxon>
    </lineage>
</organism>
<keyword evidence="5 6" id="KW-0472">Membrane</keyword>
<keyword evidence="8" id="KW-1185">Reference proteome</keyword>
<dbReference type="AlphaFoldDB" id="A0A2P7R937"/>
<dbReference type="Proteomes" id="UP000240243">
    <property type="component" value="Unassembled WGS sequence"/>
</dbReference>
<feature type="transmembrane region" description="Helical" evidence="6">
    <location>
        <begin position="128"/>
        <end position="148"/>
    </location>
</feature>
<evidence type="ECO:0000313" key="8">
    <source>
        <dbReference type="Proteomes" id="UP000240243"/>
    </source>
</evidence>
<reference evidence="7 8" key="1">
    <citation type="submission" date="2018-03" db="EMBL/GenBank/DDBJ databases">
        <title>The draft genome of Zobellella sp. 59N8.</title>
        <authorList>
            <person name="Liu L."/>
            <person name="Li L."/>
            <person name="Zhang X."/>
            <person name="Liang L."/>
            <person name="Wang T."/>
        </authorList>
    </citation>
    <scope>NUCLEOTIDE SEQUENCE [LARGE SCALE GENOMIC DNA]</scope>
    <source>
        <strain evidence="7 8">59N8</strain>
    </source>
</reference>
<dbReference type="InterPro" id="IPR005226">
    <property type="entry name" value="UPF0014_fam"/>
</dbReference>
<dbReference type="RefSeq" id="WP_106729345.1">
    <property type="nucleotide sequence ID" value="NZ_PXYG01000002.1"/>
</dbReference>
<evidence type="ECO:0000256" key="6">
    <source>
        <dbReference type="SAM" id="Phobius"/>
    </source>
</evidence>
<comment type="similarity">
    <text evidence="2">Belongs to the UPF0014 family.</text>
</comment>
<accession>A0A2P7R937</accession>
<feature type="transmembrane region" description="Helical" evidence="6">
    <location>
        <begin position="6"/>
        <end position="24"/>
    </location>
</feature>
<dbReference type="EMBL" id="PXYG01000002">
    <property type="protein sequence ID" value="PSJ46735.1"/>
    <property type="molecule type" value="Genomic_DNA"/>
</dbReference>
<dbReference type="GO" id="GO:0005886">
    <property type="term" value="C:plasma membrane"/>
    <property type="evidence" value="ECO:0007669"/>
    <property type="project" value="TreeGrafter"/>
</dbReference>
<keyword evidence="4 6" id="KW-1133">Transmembrane helix</keyword>
<evidence type="ECO:0000256" key="3">
    <source>
        <dbReference type="ARBA" id="ARBA00022692"/>
    </source>
</evidence>
<keyword evidence="3 6" id="KW-0812">Transmembrane</keyword>
<dbReference type="OrthoDB" id="9791807at2"/>
<dbReference type="PANTHER" id="PTHR30028:SF0">
    <property type="entry name" value="PROTEIN ALUMINUM SENSITIVE 3"/>
    <property type="match status" value="1"/>
</dbReference>
<evidence type="ECO:0000256" key="1">
    <source>
        <dbReference type="ARBA" id="ARBA00004141"/>
    </source>
</evidence>
<dbReference type="Pfam" id="PF03649">
    <property type="entry name" value="UPF0014"/>
    <property type="match status" value="1"/>
</dbReference>
<protein>
    <submittedName>
        <fullName evidence="7">Iron export ABC transporter permease subunit FetB</fullName>
    </submittedName>
</protein>
<feature type="transmembrane region" description="Helical" evidence="6">
    <location>
        <begin position="225"/>
        <end position="246"/>
    </location>
</feature>
<name>A0A2P7R937_9GAMM</name>
<dbReference type="PANTHER" id="PTHR30028">
    <property type="entry name" value="UPF0014 INNER MEMBRANE PROTEIN YBBM-RELATED"/>
    <property type="match status" value="1"/>
</dbReference>
<gene>
    <name evidence="7" type="ORF">C7H85_09000</name>
</gene>
<comment type="caution">
    <text evidence="7">The sequence shown here is derived from an EMBL/GenBank/DDBJ whole genome shotgun (WGS) entry which is preliminary data.</text>
</comment>
<evidence type="ECO:0000256" key="4">
    <source>
        <dbReference type="ARBA" id="ARBA00022989"/>
    </source>
</evidence>
<proteinExistence type="inferred from homology"/>